<dbReference type="PROSITE" id="PS50297">
    <property type="entry name" value="ANK_REP_REGION"/>
    <property type="match status" value="2"/>
</dbReference>
<dbReference type="Pfam" id="PF12796">
    <property type="entry name" value="Ank_2"/>
    <property type="match status" value="2"/>
</dbReference>
<evidence type="ECO:0000256" key="2">
    <source>
        <dbReference type="ARBA" id="ARBA00023043"/>
    </source>
</evidence>
<feature type="repeat" description="ANK" evidence="3">
    <location>
        <begin position="47"/>
        <end position="79"/>
    </location>
</feature>
<feature type="repeat" description="ANK" evidence="3">
    <location>
        <begin position="80"/>
        <end position="112"/>
    </location>
</feature>
<dbReference type="OrthoDB" id="188462at2759"/>
<name>A0A2R5GL96_9STRA</name>
<dbReference type="InterPro" id="IPR036770">
    <property type="entry name" value="Ankyrin_rpt-contain_sf"/>
</dbReference>
<gene>
    <name evidence="5" type="ORF">FCC1311_079072</name>
</gene>
<evidence type="ECO:0000313" key="6">
    <source>
        <dbReference type="Proteomes" id="UP000241890"/>
    </source>
</evidence>
<keyword evidence="1" id="KW-0677">Repeat</keyword>
<organism evidence="5 6">
    <name type="scientific">Hondaea fermentalgiana</name>
    <dbReference type="NCBI Taxonomy" id="2315210"/>
    <lineage>
        <taxon>Eukaryota</taxon>
        <taxon>Sar</taxon>
        <taxon>Stramenopiles</taxon>
        <taxon>Bigyra</taxon>
        <taxon>Labyrinthulomycetes</taxon>
        <taxon>Thraustochytrida</taxon>
        <taxon>Thraustochytriidae</taxon>
        <taxon>Hondaea</taxon>
    </lineage>
</organism>
<evidence type="ECO:0000256" key="1">
    <source>
        <dbReference type="ARBA" id="ARBA00022737"/>
    </source>
</evidence>
<dbReference type="Proteomes" id="UP000241890">
    <property type="component" value="Unassembled WGS sequence"/>
</dbReference>
<evidence type="ECO:0000313" key="5">
    <source>
        <dbReference type="EMBL" id="GBG31682.1"/>
    </source>
</evidence>
<dbReference type="PRINTS" id="PR01415">
    <property type="entry name" value="ANKYRIN"/>
</dbReference>
<dbReference type="SUPFAM" id="SSF48403">
    <property type="entry name" value="Ankyrin repeat"/>
    <property type="match status" value="1"/>
</dbReference>
<dbReference type="InParanoid" id="A0A2R5GL96"/>
<keyword evidence="2 3" id="KW-0040">ANK repeat</keyword>
<dbReference type="PANTHER" id="PTHR24198:SF165">
    <property type="entry name" value="ANKYRIN REPEAT-CONTAINING PROTEIN-RELATED"/>
    <property type="match status" value="1"/>
</dbReference>
<evidence type="ECO:0000256" key="3">
    <source>
        <dbReference type="PROSITE-ProRule" id="PRU00023"/>
    </source>
</evidence>
<reference evidence="5 6" key="1">
    <citation type="submission" date="2017-12" db="EMBL/GenBank/DDBJ databases">
        <title>Sequencing, de novo assembly and annotation of complete genome of a new Thraustochytrid species, strain FCC1311.</title>
        <authorList>
            <person name="Sedici K."/>
            <person name="Godart F."/>
            <person name="Aiese Cigliano R."/>
            <person name="Sanseverino W."/>
            <person name="Barakat M."/>
            <person name="Ortet P."/>
            <person name="Marechal E."/>
            <person name="Cagnac O."/>
            <person name="Amato A."/>
        </authorList>
    </citation>
    <scope>NUCLEOTIDE SEQUENCE [LARGE SCALE GENOMIC DNA]</scope>
</reference>
<dbReference type="Gene3D" id="1.25.40.20">
    <property type="entry name" value="Ankyrin repeat-containing domain"/>
    <property type="match status" value="3"/>
</dbReference>
<evidence type="ECO:0000256" key="4">
    <source>
        <dbReference type="SAM" id="MobiDB-lite"/>
    </source>
</evidence>
<proteinExistence type="predicted"/>
<feature type="region of interest" description="Disordered" evidence="4">
    <location>
        <begin position="253"/>
        <end position="282"/>
    </location>
</feature>
<dbReference type="PANTHER" id="PTHR24198">
    <property type="entry name" value="ANKYRIN REPEAT AND PROTEIN KINASE DOMAIN-CONTAINING PROTEIN"/>
    <property type="match status" value="1"/>
</dbReference>
<sequence>MCEVPVVQGLLEQWLFDAVRNHDLEDAKLRLRQGAAVDGVQARAPENGRTALHETAACGTADIARQLLEAGADPNARDTGGKTPLHWACREANHEVGAVLLAANADPNAATDDNAWSPLHFLAQHWTQDGGAAFAEALIHAGADFEKLSALDETPLAISARYDNECVARLLVSHGATPDGDGRIRLSGALPPLAVAAYSGSSNVARLLAESGGHVFERCQGLRAASTASALGLARAHGHNRIALAIRGPVASPSQAAVGKLRSSKGKDRPHRRRRRHRRTPC</sequence>
<protein>
    <submittedName>
        <fullName evidence="5">Ankyrin repeat domain-containing protein 1</fullName>
    </submittedName>
</protein>
<feature type="compositionally biased region" description="Basic residues" evidence="4">
    <location>
        <begin position="262"/>
        <end position="282"/>
    </location>
</feature>
<dbReference type="SMART" id="SM00248">
    <property type="entry name" value="ANK"/>
    <property type="match status" value="5"/>
</dbReference>
<dbReference type="PROSITE" id="PS50088">
    <property type="entry name" value="ANK_REPEAT"/>
    <property type="match status" value="2"/>
</dbReference>
<comment type="caution">
    <text evidence="5">The sequence shown here is derived from an EMBL/GenBank/DDBJ whole genome shotgun (WGS) entry which is preliminary data.</text>
</comment>
<accession>A0A2R5GL96</accession>
<dbReference type="InterPro" id="IPR002110">
    <property type="entry name" value="Ankyrin_rpt"/>
</dbReference>
<keyword evidence="6" id="KW-1185">Reference proteome</keyword>
<dbReference type="AlphaFoldDB" id="A0A2R5GL96"/>
<dbReference type="EMBL" id="BEYU01000104">
    <property type="protein sequence ID" value="GBG31682.1"/>
    <property type="molecule type" value="Genomic_DNA"/>
</dbReference>